<dbReference type="Proteomes" id="UP001374535">
    <property type="component" value="Chromosome 9"/>
</dbReference>
<dbReference type="PANTHER" id="PTHR11439:SF467">
    <property type="entry name" value="INTEGRASE CATALYTIC DOMAIN-CONTAINING PROTEIN"/>
    <property type="match status" value="1"/>
</dbReference>
<name>A0AAQ3MW39_VIGMU</name>
<keyword evidence="2" id="KW-1185">Reference proteome</keyword>
<evidence type="ECO:0008006" key="3">
    <source>
        <dbReference type="Google" id="ProtNLM"/>
    </source>
</evidence>
<dbReference type="PANTHER" id="PTHR11439">
    <property type="entry name" value="GAG-POL-RELATED RETROTRANSPOSON"/>
    <property type="match status" value="1"/>
</dbReference>
<organism evidence="1 2">
    <name type="scientific">Vigna mungo</name>
    <name type="common">Black gram</name>
    <name type="synonym">Phaseolus mungo</name>
    <dbReference type="NCBI Taxonomy" id="3915"/>
    <lineage>
        <taxon>Eukaryota</taxon>
        <taxon>Viridiplantae</taxon>
        <taxon>Streptophyta</taxon>
        <taxon>Embryophyta</taxon>
        <taxon>Tracheophyta</taxon>
        <taxon>Spermatophyta</taxon>
        <taxon>Magnoliopsida</taxon>
        <taxon>eudicotyledons</taxon>
        <taxon>Gunneridae</taxon>
        <taxon>Pentapetalae</taxon>
        <taxon>rosids</taxon>
        <taxon>fabids</taxon>
        <taxon>Fabales</taxon>
        <taxon>Fabaceae</taxon>
        <taxon>Papilionoideae</taxon>
        <taxon>50 kb inversion clade</taxon>
        <taxon>NPAAA clade</taxon>
        <taxon>indigoferoid/millettioid clade</taxon>
        <taxon>Phaseoleae</taxon>
        <taxon>Vigna</taxon>
    </lineage>
</organism>
<gene>
    <name evidence="1" type="ORF">V8G54_030342</name>
</gene>
<dbReference type="AlphaFoldDB" id="A0AAQ3MW39"/>
<dbReference type="EMBL" id="CP144692">
    <property type="protein sequence ID" value="WVY98191.1"/>
    <property type="molecule type" value="Genomic_DNA"/>
</dbReference>
<evidence type="ECO:0000313" key="2">
    <source>
        <dbReference type="Proteomes" id="UP001374535"/>
    </source>
</evidence>
<dbReference type="CDD" id="cd09272">
    <property type="entry name" value="RNase_HI_RT_Ty1"/>
    <property type="match status" value="1"/>
</dbReference>
<proteinExistence type="predicted"/>
<evidence type="ECO:0000313" key="1">
    <source>
        <dbReference type="EMBL" id="WVY98191.1"/>
    </source>
</evidence>
<protein>
    <recommendedName>
        <fullName evidence="3">Retrovirus-related Pol polyprotein from transposon TNT 1-94</fullName>
    </recommendedName>
</protein>
<accession>A0AAQ3MW39</accession>
<sequence>MSKVSYASTVGILMYVMVCTRLDIAHAVGVMSRFLSNPIKEHREGVKWILGYLKGTAKMHLSFRRSNLTLQGFSDANLGGELDGRKSTKGHIFSLGGTTISWKSKLQGRVSLLTTKAEYVAISKSRKKMIWLKSLLKELGKKQDDSPLFKLQEFSKKTVVIVLEIDSKGDCLCAHCLTTFCILKPCCKNLDHYSAFASWDGRTLDVGIVGRTSIKTGGTFSGGFMYSKYEYGKLSLGFRPDIVMVTHSQASDNGLTLCGSLGWASCFITTSAQTVIARYSY</sequence>
<reference evidence="1 2" key="1">
    <citation type="journal article" date="2023" name="Life. Sci Alliance">
        <title>Evolutionary insights into 3D genome organization and epigenetic landscape of Vigna mungo.</title>
        <authorList>
            <person name="Junaid A."/>
            <person name="Singh B."/>
            <person name="Bhatia S."/>
        </authorList>
    </citation>
    <scope>NUCLEOTIDE SEQUENCE [LARGE SCALE GENOMIC DNA]</scope>
    <source>
        <strain evidence="1">Urdbean</strain>
    </source>
</reference>